<feature type="chain" id="PRO_5016903421" description="Regulator of chromosome condensation (RCC1) repeat" evidence="1">
    <location>
        <begin position="34"/>
        <end position="109"/>
    </location>
</feature>
<accession>A0A378T4X5</accession>
<evidence type="ECO:0000313" key="2">
    <source>
        <dbReference type="EMBL" id="STZ55700.1"/>
    </source>
</evidence>
<dbReference type="EMBL" id="UGQU01000001">
    <property type="protein sequence ID" value="STZ55700.1"/>
    <property type="molecule type" value="Genomic_DNA"/>
</dbReference>
<dbReference type="Proteomes" id="UP000254437">
    <property type="component" value="Unassembled WGS sequence"/>
</dbReference>
<proteinExistence type="predicted"/>
<feature type="signal peptide" evidence="1">
    <location>
        <begin position="1"/>
        <end position="33"/>
    </location>
</feature>
<organism evidence="2 3">
    <name type="scientific">Moraxella lacunata</name>
    <dbReference type="NCBI Taxonomy" id="477"/>
    <lineage>
        <taxon>Bacteria</taxon>
        <taxon>Pseudomonadati</taxon>
        <taxon>Pseudomonadota</taxon>
        <taxon>Gammaproteobacteria</taxon>
        <taxon>Moraxellales</taxon>
        <taxon>Moraxellaceae</taxon>
        <taxon>Moraxella</taxon>
    </lineage>
</organism>
<evidence type="ECO:0008006" key="4">
    <source>
        <dbReference type="Google" id="ProtNLM"/>
    </source>
</evidence>
<gene>
    <name evidence="2" type="ORF">NCTC10359_00296</name>
</gene>
<keyword evidence="1" id="KW-0732">Signal</keyword>
<evidence type="ECO:0000256" key="1">
    <source>
        <dbReference type="SAM" id="SignalP"/>
    </source>
</evidence>
<dbReference type="PROSITE" id="PS51257">
    <property type="entry name" value="PROKAR_LIPOPROTEIN"/>
    <property type="match status" value="1"/>
</dbReference>
<dbReference type="AlphaFoldDB" id="A0A378T4X5"/>
<sequence length="109" mass="11671">MQATMKDVFYHTPSIRALSALFLCLSVTLTACGKDHPTANIPDAPLEKPLEIIAMTKTWAAGIKENGALWTWGSGSGKIRATTTGNPVDPTPMPVEGINSSVRCVPRTF</sequence>
<evidence type="ECO:0000313" key="3">
    <source>
        <dbReference type="Proteomes" id="UP000254437"/>
    </source>
</evidence>
<dbReference type="Gene3D" id="2.130.10.30">
    <property type="entry name" value="Regulator of chromosome condensation 1/beta-lactamase-inhibitor protein II"/>
    <property type="match status" value="1"/>
</dbReference>
<reference evidence="2 3" key="1">
    <citation type="submission" date="2018-06" db="EMBL/GenBank/DDBJ databases">
        <authorList>
            <consortium name="Pathogen Informatics"/>
            <person name="Doyle S."/>
        </authorList>
    </citation>
    <scope>NUCLEOTIDE SEQUENCE [LARGE SCALE GENOMIC DNA]</scope>
    <source>
        <strain evidence="2 3">NCTC10359</strain>
    </source>
</reference>
<dbReference type="InterPro" id="IPR009091">
    <property type="entry name" value="RCC1/BLIP-II"/>
</dbReference>
<dbReference type="RefSeq" id="WP_147279664.1">
    <property type="nucleotide sequence ID" value="NZ_UGQU01000001.1"/>
</dbReference>
<name>A0A378T4X5_MORLA</name>
<protein>
    <recommendedName>
        <fullName evidence="4">Regulator of chromosome condensation (RCC1) repeat</fullName>
    </recommendedName>
</protein>